<name>A0ABR5NFA1_BRECH</name>
<dbReference type="PANTHER" id="PTHR43792">
    <property type="entry name" value="GNAT FAMILY, PUTATIVE (AFU_ORTHOLOGUE AFUA_3G00765)-RELATED-RELATED"/>
    <property type="match status" value="1"/>
</dbReference>
<dbReference type="Proteomes" id="UP000051063">
    <property type="component" value="Unassembled WGS sequence"/>
</dbReference>
<sequence length="183" mass="21198">MDFPFVKTARLHLVKIEEKHAPSLFEILSKEEVTKYYGMDPLTDVNHAMKLVESFQNIYESERGIRWGIECKETGAFVGTVGLNNLSMRSKRAEIGYEIHPHFWNQGITSEAVREVLRYAFEDLDLLRMGAITFLQNEASIHLLKKAGFSLEGTLRSYLYQNQQSHDALIFSLLKTEWLVKRK</sequence>
<dbReference type="InterPro" id="IPR051531">
    <property type="entry name" value="N-acetyltransferase"/>
</dbReference>
<accession>A0ABR5NFA1</accession>
<dbReference type="PANTHER" id="PTHR43792:SF9">
    <property type="entry name" value="RIBOSOMAL-PROTEIN-ALANINE ACETYLTRANSFERASE"/>
    <property type="match status" value="1"/>
</dbReference>
<dbReference type="RefSeq" id="WP_055744531.1">
    <property type="nucleotide sequence ID" value="NZ_LJJB01000007.1"/>
</dbReference>
<organism evidence="2 3">
    <name type="scientific">Brevibacillus choshinensis</name>
    <dbReference type="NCBI Taxonomy" id="54911"/>
    <lineage>
        <taxon>Bacteria</taxon>
        <taxon>Bacillati</taxon>
        <taxon>Bacillota</taxon>
        <taxon>Bacilli</taxon>
        <taxon>Bacillales</taxon>
        <taxon>Paenibacillaceae</taxon>
        <taxon>Brevibacillus</taxon>
    </lineage>
</organism>
<keyword evidence="3" id="KW-1185">Reference proteome</keyword>
<feature type="domain" description="N-acetyltransferase" evidence="1">
    <location>
        <begin position="11"/>
        <end position="176"/>
    </location>
</feature>
<dbReference type="Gene3D" id="3.40.630.30">
    <property type="match status" value="1"/>
</dbReference>
<dbReference type="SUPFAM" id="SSF55729">
    <property type="entry name" value="Acyl-CoA N-acyltransferases (Nat)"/>
    <property type="match status" value="1"/>
</dbReference>
<dbReference type="Pfam" id="PF13302">
    <property type="entry name" value="Acetyltransf_3"/>
    <property type="match status" value="1"/>
</dbReference>
<evidence type="ECO:0000313" key="2">
    <source>
        <dbReference type="EMBL" id="KQL50221.1"/>
    </source>
</evidence>
<dbReference type="EMBL" id="LJJB01000007">
    <property type="protein sequence ID" value="KQL50221.1"/>
    <property type="molecule type" value="Genomic_DNA"/>
</dbReference>
<reference evidence="2 3" key="1">
    <citation type="submission" date="2015-09" db="EMBL/GenBank/DDBJ databases">
        <title>Genome sequencing project for genomic taxonomy and phylogenomics of Bacillus-like bacteria.</title>
        <authorList>
            <person name="Liu B."/>
            <person name="Wang J."/>
            <person name="Zhu Y."/>
            <person name="Liu G."/>
            <person name="Chen Q."/>
            <person name="Chen Z."/>
            <person name="Lan J."/>
            <person name="Che J."/>
            <person name="Ge C."/>
            <person name="Shi H."/>
            <person name="Pan Z."/>
            <person name="Liu X."/>
        </authorList>
    </citation>
    <scope>NUCLEOTIDE SEQUENCE [LARGE SCALE GENOMIC DNA]</scope>
    <source>
        <strain evidence="2 3">DSM 8552</strain>
    </source>
</reference>
<proteinExistence type="predicted"/>
<protein>
    <submittedName>
        <fullName evidence="2">Acetyltransferase</fullName>
    </submittedName>
</protein>
<dbReference type="PROSITE" id="PS51186">
    <property type="entry name" value="GNAT"/>
    <property type="match status" value="1"/>
</dbReference>
<dbReference type="InterPro" id="IPR016181">
    <property type="entry name" value="Acyl_CoA_acyltransferase"/>
</dbReference>
<comment type="caution">
    <text evidence="2">The sequence shown here is derived from an EMBL/GenBank/DDBJ whole genome shotgun (WGS) entry which is preliminary data.</text>
</comment>
<gene>
    <name evidence="2" type="ORF">AN963_09790</name>
</gene>
<evidence type="ECO:0000259" key="1">
    <source>
        <dbReference type="PROSITE" id="PS51186"/>
    </source>
</evidence>
<evidence type="ECO:0000313" key="3">
    <source>
        <dbReference type="Proteomes" id="UP000051063"/>
    </source>
</evidence>
<dbReference type="InterPro" id="IPR000182">
    <property type="entry name" value="GNAT_dom"/>
</dbReference>